<evidence type="ECO:0000313" key="2">
    <source>
        <dbReference type="Proteomes" id="UP000694843"/>
    </source>
</evidence>
<keyword evidence="1" id="KW-0812">Transmembrane</keyword>
<reference evidence="3" key="1">
    <citation type="submission" date="2025-08" db="UniProtKB">
        <authorList>
            <consortium name="RefSeq"/>
        </authorList>
    </citation>
    <scope>IDENTIFICATION</scope>
    <source>
        <tissue evidence="3">Whole organism</tissue>
    </source>
</reference>
<keyword evidence="1" id="KW-1133">Transmembrane helix</keyword>
<dbReference type="RefSeq" id="XP_018022679.2">
    <property type="nucleotide sequence ID" value="XM_018167190.2"/>
</dbReference>
<keyword evidence="2" id="KW-1185">Reference proteome</keyword>
<dbReference type="AlphaFoldDB" id="A0A8B7P943"/>
<accession>A0A8B7P943</accession>
<dbReference type="OMA" id="IMDERIH"/>
<feature type="transmembrane region" description="Helical" evidence="1">
    <location>
        <begin position="30"/>
        <end position="50"/>
    </location>
</feature>
<dbReference type="GeneID" id="108678725"/>
<dbReference type="OrthoDB" id="204305at2759"/>
<keyword evidence="1" id="KW-0472">Membrane</keyword>
<evidence type="ECO:0000313" key="3">
    <source>
        <dbReference type="RefSeq" id="XP_018022679.2"/>
    </source>
</evidence>
<name>A0A8B7P943_HYAAZ</name>
<protein>
    <submittedName>
        <fullName evidence="3">Uncharacterized protein LOC108678725</fullName>
    </submittedName>
</protein>
<dbReference type="Proteomes" id="UP000694843">
    <property type="component" value="Unplaced"/>
</dbReference>
<organism evidence="2 3">
    <name type="scientific">Hyalella azteca</name>
    <name type="common">Amphipod</name>
    <dbReference type="NCBI Taxonomy" id="294128"/>
    <lineage>
        <taxon>Eukaryota</taxon>
        <taxon>Metazoa</taxon>
        <taxon>Ecdysozoa</taxon>
        <taxon>Arthropoda</taxon>
        <taxon>Crustacea</taxon>
        <taxon>Multicrustacea</taxon>
        <taxon>Malacostraca</taxon>
        <taxon>Eumalacostraca</taxon>
        <taxon>Peracarida</taxon>
        <taxon>Amphipoda</taxon>
        <taxon>Senticaudata</taxon>
        <taxon>Talitrida</taxon>
        <taxon>Talitroidea</taxon>
        <taxon>Hyalellidae</taxon>
        <taxon>Hyalella</taxon>
    </lineage>
</organism>
<gene>
    <name evidence="3" type="primary">LOC108678725</name>
</gene>
<sequence>MLSKMLFHGRTFNRQKFVWTLTKNDRRRKLFYLTAMTFLLLTYVILGFPLRYSNKPNSLKTVTPYDELSCGCMRFYARSRWTPSLCGAAASARGRGQKVVSFSVYGPYRTELHYKKYWRQIEDRIKDVSTRYPGWIMRLYHNITAAEKEQHELLCRLYCQYSNFDLCNAEKIYPVDKKVDNYVKKSFLVSPAMLAGSSTEAVQSSSTYSAVADAEISLLDPKSSQASAEVHGSTQTKPHEVSTSPMVLNIIGKIMDERIHQGKEPKLSYGKLLVPTMWRFLPMADPSVSEFLVRDIDSTILPREVDAVTQWLLNTTAMVHVMRDHPSHNGVILAGMWGGSRERGADLLEELFVKMVRWPPRQLWDYDQRLLQRVVWPEIKDSVAIHDSYFCRAKLFMANHRSLAFPSRRQGKDFVSWGVLRDEEKKGIVPCPKACRPHNHKDWTFC</sequence>
<proteinExistence type="predicted"/>
<evidence type="ECO:0000256" key="1">
    <source>
        <dbReference type="SAM" id="Phobius"/>
    </source>
</evidence>
<dbReference type="KEGG" id="hazt:108678725"/>